<evidence type="ECO:0000259" key="11">
    <source>
        <dbReference type="Pfam" id="PF02463"/>
    </source>
</evidence>
<dbReference type="GO" id="GO:0043590">
    <property type="term" value="C:bacterial nucleoid"/>
    <property type="evidence" value="ECO:0007669"/>
    <property type="project" value="TreeGrafter"/>
</dbReference>
<evidence type="ECO:0000256" key="9">
    <source>
        <dbReference type="PIRNR" id="PIRNR003128"/>
    </source>
</evidence>
<dbReference type="FunFam" id="3.40.50.300:FF:000356">
    <property type="entry name" value="DNA repair protein RecN"/>
    <property type="match status" value="1"/>
</dbReference>
<accession>A0A6F8PVU7</accession>
<sequence length="556" mass="61877">MLSELSIQNLALIEKLTLHFQSGFSTLTGETGAGKSILLDALGLALGDRADSSLVRYETARADISARFDLTHLAHVQHWLEQQELDEAGEKSCILRRTLTTEGRSKAYVNGIPIALSQLKTLSAMLIDIHGQHEHQSLLNSTKQLELLDAFAAHPDLVESCRHNFKLWQKSKQRLRELQSEQQDYQSKLELLQFQQQEFSDLAPQIDEFEQLEIEQHSLSHASEIKHNSELAYQLLEDENGASDVISRAIYSLEKICDFDTRFNAPLHQLNSALIEVQEAASEIQSLNERIELDPQLLNQVEERLSALFATAKKYQIEPSELPQKQQLIEQSLADLQHNNDALDELQTLISQQHDAFHFAAKQLHESRLKAAKKLDKQITDGMRQLGMANGKFAVDLSPAASASAMGMDLCQFQVTANKGQPLQALAKVASGGELSRISLAIQVATAEVAQLPTLIFDEVDVGIGGGIAEVVGEKMRQLGCHKQILSITHLAQVAAHGNQHLRISKFDKKSATQTKVDYLTETERTAELARMLGGMTITEQTEKMATEMLQQAQQK</sequence>
<feature type="coiled-coil region" evidence="10">
    <location>
        <begin position="270"/>
        <end position="318"/>
    </location>
</feature>
<evidence type="ECO:0000256" key="7">
    <source>
        <dbReference type="ARBA" id="ARBA00023204"/>
    </source>
</evidence>
<dbReference type="RefSeq" id="WP_173272661.1">
    <property type="nucleotide sequence ID" value="NZ_AP021889.1"/>
</dbReference>
<keyword evidence="10" id="KW-0175">Coiled coil</keyword>
<evidence type="ECO:0000256" key="2">
    <source>
        <dbReference type="ARBA" id="ARBA00009441"/>
    </source>
</evidence>
<evidence type="ECO:0000256" key="5">
    <source>
        <dbReference type="ARBA" id="ARBA00022763"/>
    </source>
</evidence>
<dbReference type="GO" id="GO:0005524">
    <property type="term" value="F:ATP binding"/>
    <property type="evidence" value="ECO:0007669"/>
    <property type="project" value="UniProtKB-KW"/>
</dbReference>
<dbReference type="PIRSF" id="PIRSF003128">
    <property type="entry name" value="RecN"/>
    <property type="match status" value="1"/>
</dbReference>
<keyword evidence="6" id="KW-0067">ATP-binding</keyword>
<evidence type="ECO:0000256" key="4">
    <source>
        <dbReference type="ARBA" id="ARBA00022741"/>
    </source>
</evidence>
<dbReference type="CDD" id="cd03241">
    <property type="entry name" value="ABC_RecN"/>
    <property type="match status" value="2"/>
</dbReference>
<evidence type="ECO:0000256" key="10">
    <source>
        <dbReference type="SAM" id="Coils"/>
    </source>
</evidence>
<dbReference type="AlphaFoldDB" id="A0A6F8PVU7"/>
<evidence type="ECO:0000313" key="13">
    <source>
        <dbReference type="Proteomes" id="UP000501726"/>
    </source>
</evidence>
<evidence type="ECO:0000313" key="12">
    <source>
        <dbReference type="EMBL" id="BBP46245.1"/>
    </source>
</evidence>
<evidence type="ECO:0000256" key="1">
    <source>
        <dbReference type="ARBA" id="ARBA00003618"/>
    </source>
</evidence>
<dbReference type="GO" id="GO:0006310">
    <property type="term" value="P:DNA recombination"/>
    <property type="evidence" value="ECO:0007669"/>
    <property type="project" value="InterPro"/>
</dbReference>
<dbReference type="Proteomes" id="UP000501726">
    <property type="component" value="Chromosome"/>
</dbReference>
<keyword evidence="5 9" id="KW-0227">DNA damage</keyword>
<gene>
    <name evidence="12" type="primary">recN</name>
    <name evidence="12" type="ORF">THMIRHAS_16180</name>
</gene>
<dbReference type="FunFam" id="3.40.50.300:FF:000319">
    <property type="entry name" value="DNA repair protein RecN"/>
    <property type="match status" value="1"/>
</dbReference>
<dbReference type="InterPro" id="IPR004604">
    <property type="entry name" value="DNA_recomb/repair_RecN"/>
</dbReference>
<dbReference type="SUPFAM" id="SSF52540">
    <property type="entry name" value="P-loop containing nucleoside triphosphate hydrolases"/>
    <property type="match status" value="2"/>
</dbReference>
<comment type="similarity">
    <text evidence="2 9">Belongs to the RecN family.</text>
</comment>
<evidence type="ECO:0000256" key="8">
    <source>
        <dbReference type="ARBA" id="ARBA00033408"/>
    </source>
</evidence>
<evidence type="ECO:0000256" key="6">
    <source>
        <dbReference type="ARBA" id="ARBA00022840"/>
    </source>
</evidence>
<keyword evidence="13" id="KW-1185">Reference proteome</keyword>
<dbReference type="PANTHER" id="PTHR11059:SF0">
    <property type="entry name" value="DNA REPAIR PROTEIN RECN"/>
    <property type="match status" value="1"/>
</dbReference>
<feature type="domain" description="RecF/RecN/SMC N-terminal" evidence="11">
    <location>
        <begin position="2"/>
        <end position="509"/>
    </location>
</feature>
<dbReference type="InterPro" id="IPR027417">
    <property type="entry name" value="P-loop_NTPase"/>
</dbReference>
<dbReference type="KEGG" id="tse:THMIRHAS_16180"/>
<protein>
    <recommendedName>
        <fullName evidence="3 9">DNA repair protein RecN</fullName>
    </recommendedName>
    <alternativeName>
        <fullName evidence="8 9">Recombination protein N</fullName>
    </alternativeName>
</protein>
<dbReference type="NCBIfam" id="NF008121">
    <property type="entry name" value="PRK10869.1"/>
    <property type="match status" value="1"/>
</dbReference>
<dbReference type="EMBL" id="AP021889">
    <property type="protein sequence ID" value="BBP46245.1"/>
    <property type="molecule type" value="Genomic_DNA"/>
</dbReference>
<dbReference type="Pfam" id="PF02463">
    <property type="entry name" value="SMC_N"/>
    <property type="match status" value="1"/>
</dbReference>
<dbReference type="NCBIfam" id="TIGR00634">
    <property type="entry name" value="recN"/>
    <property type="match status" value="1"/>
</dbReference>
<dbReference type="GO" id="GO:0009432">
    <property type="term" value="P:SOS response"/>
    <property type="evidence" value="ECO:0007669"/>
    <property type="project" value="TreeGrafter"/>
</dbReference>
<keyword evidence="4" id="KW-0547">Nucleotide-binding</keyword>
<comment type="function">
    <text evidence="1 9">May be involved in recombinational repair of damaged DNA.</text>
</comment>
<name>A0A6F8PVU7_9GAMM</name>
<dbReference type="Gene3D" id="3.40.50.300">
    <property type="entry name" value="P-loop containing nucleotide triphosphate hydrolases"/>
    <property type="match status" value="2"/>
</dbReference>
<reference evidence="13" key="1">
    <citation type="submission" date="2019-11" db="EMBL/GenBank/DDBJ databases">
        <title>Isolation and characterization of two novel species in the genus Thiomicrorhabdus.</title>
        <authorList>
            <person name="Mochizuki J."/>
            <person name="Kojima H."/>
            <person name="Fukui M."/>
        </authorList>
    </citation>
    <scope>NUCLEOTIDE SEQUENCE [LARGE SCALE GENOMIC DNA]</scope>
    <source>
        <strain evidence="13">aks77</strain>
    </source>
</reference>
<organism evidence="12 13">
    <name type="scientific">Thiosulfatimonas sediminis</name>
    <dbReference type="NCBI Taxonomy" id="2675054"/>
    <lineage>
        <taxon>Bacteria</taxon>
        <taxon>Pseudomonadati</taxon>
        <taxon>Pseudomonadota</taxon>
        <taxon>Gammaproteobacteria</taxon>
        <taxon>Thiotrichales</taxon>
        <taxon>Piscirickettsiaceae</taxon>
        <taxon>Thiosulfatimonas</taxon>
    </lineage>
</organism>
<proteinExistence type="inferred from homology"/>
<dbReference type="InterPro" id="IPR003395">
    <property type="entry name" value="RecF/RecN/SMC_N"/>
</dbReference>
<dbReference type="PANTHER" id="PTHR11059">
    <property type="entry name" value="DNA REPAIR PROTEIN RECN"/>
    <property type="match status" value="1"/>
</dbReference>
<dbReference type="GO" id="GO:0006281">
    <property type="term" value="P:DNA repair"/>
    <property type="evidence" value="ECO:0007669"/>
    <property type="project" value="UniProtKB-KW"/>
</dbReference>
<evidence type="ECO:0000256" key="3">
    <source>
        <dbReference type="ARBA" id="ARBA00021315"/>
    </source>
</evidence>
<feature type="coiled-coil region" evidence="10">
    <location>
        <begin position="168"/>
        <end position="195"/>
    </location>
</feature>
<keyword evidence="7 9" id="KW-0234">DNA repair</keyword>